<evidence type="ECO:0000256" key="5">
    <source>
        <dbReference type="ARBA" id="ARBA00022824"/>
    </source>
</evidence>
<keyword evidence="7 8" id="KW-0472">Membrane</keyword>
<keyword evidence="5" id="KW-0256">Endoplasmic reticulum</keyword>
<feature type="transmembrane region" description="Helical" evidence="8">
    <location>
        <begin position="121"/>
        <end position="148"/>
    </location>
</feature>
<evidence type="ECO:0000256" key="2">
    <source>
        <dbReference type="ARBA" id="ARBA00004687"/>
    </source>
</evidence>
<comment type="pathway">
    <text evidence="2">Glycolipid biosynthesis; glycosylphosphatidylinositol-anchor biosynthesis.</text>
</comment>
<evidence type="ECO:0000256" key="4">
    <source>
        <dbReference type="ARBA" id="ARBA00022692"/>
    </source>
</evidence>
<dbReference type="GO" id="GO:0005789">
    <property type="term" value="C:endoplasmic reticulum membrane"/>
    <property type="evidence" value="ECO:0007669"/>
    <property type="project" value="UniProtKB-SubCell"/>
</dbReference>
<feature type="transmembrane region" description="Helical" evidence="8">
    <location>
        <begin position="193"/>
        <end position="217"/>
    </location>
</feature>
<sequence>MAYSKKALAYCVCSNLYLPLFLVYLILQEKYLDFAETSQVLPYLYVLFISEALNAFHFKLAFGISQSSNKKFLQGILSKLGNVKLSELVQSTISILLSIFVFAFIAVIFGASVTSNYEQTLVFSSLLSIVTVLPACIHFNAQSAISLLASGQYSTNQNMNQQKIVLQKFYCTMLGAWLGAFVIPLDWNRDWQVWPIPCCMGALVGTGVGQLVSLFYLNDILQQTTRPGPGLIGKNAKRTR</sequence>
<feature type="transmembrane region" description="Helical" evidence="8">
    <location>
        <begin position="43"/>
        <end position="64"/>
    </location>
</feature>
<evidence type="ECO:0000256" key="6">
    <source>
        <dbReference type="ARBA" id="ARBA00022989"/>
    </source>
</evidence>
<evidence type="ECO:0000256" key="8">
    <source>
        <dbReference type="SAM" id="Phobius"/>
    </source>
</evidence>
<feature type="transmembrane region" description="Helical" evidence="8">
    <location>
        <begin position="7"/>
        <end position="27"/>
    </location>
</feature>
<feature type="transmembrane region" description="Helical" evidence="8">
    <location>
        <begin position="169"/>
        <end position="187"/>
    </location>
</feature>
<keyword evidence="3" id="KW-0337">GPI-anchor biosynthesis</keyword>
<feature type="transmembrane region" description="Helical" evidence="8">
    <location>
        <begin position="85"/>
        <end position="109"/>
    </location>
</feature>
<comment type="subcellular location">
    <subcellularLocation>
        <location evidence="1">Endoplasmic reticulum membrane</location>
        <topology evidence="1">Multi-pass membrane protein</topology>
    </subcellularLocation>
</comment>
<dbReference type="GO" id="GO:0006506">
    <property type="term" value="P:GPI anchor biosynthetic process"/>
    <property type="evidence" value="ECO:0007669"/>
    <property type="project" value="UniProtKB-UniPathway"/>
</dbReference>
<dbReference type="AlphaFoldDB" id="A0A8D8YD83"/>
<dbReference type="EMBL" id="HBUF01371774">
    <property type="protein sequence ID" value="CAG6726487.1"/>
    <property type="molecule type" value="Transcribed_RNA"/>
</dbReference>
<evidence type="ECO:0000256" key="7">
    <source>
        <dbReference type="ARBA" id="ARBA00023136"/>
    </source>
</evidence>
<reference evidence="9" key="1">
    <citation type="submission" date="2021-05" db="EMBL/GenBank/DDBJ databases">
        <authorList>
            <person name="Alioto T."/>
            <person name="Alioto T."/>
            <person name="Gomez Garrido J."/>
        </authorList>
    </citation>
    <scope>NUCLEOTIDE SEQUENCE</scope>
</reference>
<dbReference type="UniPathway" id="UPA00196"/>
<evidence type="ECO:0000313" key="9">
    <source>
        <dbReference type="EMBL" id="CAG6726487.1"/>
    </source>
</evidence>
<keyword evidence="6 8" id="KW-1133">Transmembrane helix</keyword>
<dbReference type="Pfam" id="PF06699">
    <property type="entry name" value="PIG-F"/>
    <property type="match status" value="1"/>
</dbReference>
<dbReference type="InterPro" id="IPR009580">
    <property type="entry name" value="GPI_biosynthesis_protein_Pig-F"/>
</dbReference>
<keyword evidence="4 8" id="KW-0812">Transmembrane</keyword>
<protein>
    <submittedName>
        <fullName evidence="9">Phosphatidylinositol-glycan biosynthesis class F protein</fullName>
    </submittedName>
</protein>
<name>A0A8D8YD83_9HEMI</name>
<proteinExistence type="predicted"/>
<accession>A0A8D8YD83</accession>
<organism evidence="9">
    <name type="scientific">Cacopsylla melanoneura</name>
    <dbReference type="NCBI Taxonomy" id="428564"/>
    <lineage>
        <taxon>Eukaryota</taxon>
        <taxon>Metazoa</taxon>
        <taxon>Ecdysozoa</taxon>
        <taxon>Arthropoda</taxon>
        <taxon>Hexapoda</taxon>
        <taxon>Insecta</taxon>
        <taxon>Pterygota</taxon>
        <taxon>Neoptera</taxon>
        <taxon>Paraneoptera</taxon>
        <taxon>Hemiptera</taxon>
        <taxon>Sternorrhyncha</taxon>
        <taxon>Psylloidea</taxon>
        <taxon>Psyllidae</taxon>
        <taxon>Psyllinae</taxon>
        <taxon>Cacopsylla</taxon>
    </lineage>
</organism>
<evidence type="ECO:0000256" key="1">
    <source>
        <dbReference type="ARBA" id="ARBA00004477"/>
    </source>
</evidence>
<evidence type="ECO:0000256" key="3">
    <source>
        <dbReference type="ARBA" id="ARBA00022502"/>
    </source>
</evidence>